<evidence type="ECO:0000256" key="2">
    <source>
        <dbReference type="ARBA" id="ARBA00008821"/>
    </source>
</evidence>
<dbReference type="GeneID" id="92184439"/>
<keyword evidence="3" id="KW-0813">Transport</keyword>
<dbReference type="GO" id="GO:0005886">
    <property type="term" value="C:plasma membrane"/>
    <property type="evidence" value="ECO:0007669"/>
    <property type="project" value="TreeGrafter"/>
</dbReference>
<protein>
    <recommendedName>
        <fullName evidence="11">Purine permease</fullName>
    </recommendedName>
</protein>
<evidence type="ECO:0000256" key="1">
    <source>
        <dbReference type="ARBA" id="ARBA00004141"/>
    </source>
</evidence>
<dbReference type="KEGG" id="kne:92184439"/>
<evidence type="ECO:0000256" key="6">
    <source>
        <dbReference type="ARBA" id="ARBA00023136"/>
    </source>
</evidence>
<evidence type="ECO:0000256" key="7">
    <source>
        <dbReference type="SAM" id="MobiDB-lite"/>
    </source>
</evidence>
<feature type="transmembrane region" description="Helical" evidence="8">
    <location>
        <begin position="317"/>
        <end position="336"/>
    </location>
</feature>
<evidence type="ECO:0000256" key="5">
    <source>
        <dbReference type="ARBA" id="ARBA00022989"/>
    </source>
</evidence>
<dbReference type="Proteomes" id="UP001388673">
    <property type="component" value="Unassembled WGS sequence"/>
</dbReference>
<dbReference type="NCBIfam" id="TIGR00801">
    <property type="entry name" value="ncs2"/>
    <property type="match status" value="1"/>
</dbReference>
<evidence type="ECO:0000256" key="8">
    <source>
        <dbReference type="SAM" id="Phobius"/>
    </source>
</evidence>
<dbReference type="GO" id="GO:0042907">
    <property type="term" value="F:xanthine transmembrane transporter activity"/>
    <property type="evidence" value="ECO:0007669"/>
    <property type="project" value="TreeGrafter"/>
</dbReference>
<feature type="transmembrane region" description="Helical" evidence="8">
    <location>
        <begin position="125"/>
        <end position="143"/>
    </location>
</feature>
<evidence type="ECO:0000256" key="4">
    <source>
        <dbReference type="ARBA" id="ARBA00022692"/>
    </source>
</evidence>
<comment type="caution">
    <text evidence="9">The sequence shown here is derived from an EMBL/GenBank/DDBJ whole genome shotgun (WGS) entry which is preliminary data.</text>
</comment>
<gene>
    <name evidence="9" type="ORF">IAR55_007181</name>
</gene>
<dbReference type="PANTHER" id="PTHR42810:SF2">
    <property type="entry name" value="PURINE PERMEASE C1399.01C-RELATED"/>
    <property type="match status" value="1"/>
</dbReference>
<feature type="transmembrane region" description="Helical" evidence="8">
    <location>
        <begin position="471"/>
        <end position="490"/>
    </location>
</feature>
<feature type="transmembrane region" description="Helical" evidence="8">
    <location>
        <begin position="90"/>
        <end position="119"/>
    </location>
</feature>
<comment type="subcellular location">
    <subcellularLocation>
        <location evidence="1">Membrane</location>
        <topology evidence="1">Multi-pass membrane protein</topology>
    </subcellularLocation>
</comment>
<feature type="region of interest" description="Disordered" evidence="7">
    <location>
        <begin position="16"/>
        <end position="40"/>
    </location>
</feature>
<dbReference type="Pfam" id="PF00860">
    <property type="entry name" value="Xan_ur_permease"/>
    <property type="match status" value="1"/>
</dbReference>
<dbReference type="RefSeq" id="XP_066799469.1">
    <property type="nucleotide sequence ID" value="XM_066950254.1"/>
</dbReference>
<sequence length="591" mass="63287">MGDNKDIDLEAIAPAPLSTSRTISADEVEQEQEQEQQRSKKSLREKITYFASKDAWIGDYDYKHLLLPPNPFNAVHKSPPFFGVYSTPPILLAIILGLQHALAMLAGLTSPTIIISGAANLPVELQQYCVSAVLIFCAFGTALQITRFHIYKTPYYIGSGVLSVVGTSFGVVNVATTYISQRYTNGSCPSDATGNHLPCPDAYGALLGTCAVCSLFQIVLAFVPPKSLRRLFPPLVTGAVLVLGGVSLVSAGMNDWAGGSGSCSSRPTTGDFQLCPSNSAPHPLPWGSAEFIGLGFLVFLSIILIERFGSPFMKNASVIGGLLIGSIVAAACNYFDSSSIDQAPVITFLWVHTFRLRVDGTLVLPLMAVLITIVVECIADITATCDVSRVEVEGPVFNTRIQGGVLADGINSLVAALATVTSTTTFAQNNGVIALTQMASRRAGYACCIWLILLGIFAKFAAAIVAIPAPVFGGMTTYLFASIVVSGFRVLSYNHWTRRNRFILTASMAVGVGTVVVPTWFSYVFTYSGPNTRLRGFLDAIVLVVETPQVIATFVGVILNLILPEIPSDDAEEKRKVLLAYGIEEQLGRET</sequence>
<comment type="similarity">
    <text evidence="2">Belongs to the nucleobase:cation symporter-2 (NCS2) (TC 2.A.40) family.</text>
</comment>
<accession>A0AAW0YGA1</accession>
<proteinExistence type="inferred from homology"/>
<feature type="transmembrane region" description="Helical" evidence="8">
    <location>
        <begin position="443"/>
        <end position="465"/>
    </location>
</feature>
<feature type="transmembrane region" description="Helical" evidence="8">
    <location>
        <begin position="235"/>
        <end position="253"/>
    </location>
</feature>
<evidence type="ECO:0000313" key="9">
    <source>
        <dbReference type="EMBL" id="KAK8843521.1"/>
    </source>
</evidence>
<keyword evidence="6 8" id="KW-0472">Membrane</keyword>
<evidence type="ECO:0000313" key="10">
    <source>
        <dbReference type="Proteomes" id="UP001388673"/>
    </source>
</evidence>
<feature type="transmembrane region" description="Helical" evidence="8">
    <location>
        <begin position="202"/>
        <end position="223"/>
    </location>
</feature>
<name>A0AAW0YGA1_9TREE</name>
<organism evidence="9 10">
    <name type="scientific">Kwoniella newhampshirensis</name>
    <dbReference type="NCBI Taxonomy" id="1651941"/>
    <lineage>
        <taxon>Eukaryota</taxon>
        <taxon>Fungi</taxon>
        <taxon>Dikarya</taxon>
        <taxon>Basidiomycota</taxon>
        <taxon>Agaricomycotina</taxon>
        <taxon>Tremellomycetes</taxon>
        <taxon>Tremellales</taxon>
        <taxon>Cryptococcaceae</taxon>
        <taxon>Kwoniella</taxon>
    </lineage>
</organism>
<feature type="transmembrane region" description="Helical" evidence="8">
    <location>
        <begin position="155"/>
        <end position="179"/>
    </location>
</feature>
<dbReference type="InterPro" id="IPR006042">
    <property type="entry name" value="Xan_ur_permease"/>
</dbReference>
<feature type="transmembrane region" description="Helical" evidence="8">
    <location>
        <begin position="356"/>
        <end position="379"/>
    </location>
</feature>
<evidence type="ECO:0000256" key="3">
    <source>
        <dbReference type="ARBA" id="ARBA00022448"/>
    </source>
</evidence>
<keyword evidence="4 8" id="KW-0812">Transmembrane</keyword>
<reference evidence="9 10" key="1">
    <citation type="journal article" date="2024" name="bioRxiv">
        <title>Comparative genomics of Cryptococcus and Kwoniella reveals pathogenesis evolution and contrasting karyotype dynamics via intercentromeric recombination or chromosome fusion.</title>
        <authorList>
            <person name="Coelho M.A."/>
            <person name="David-Palma M."/>
            <person name="Shea T."/>
            <person name="Bowers K."/>
            <person name="McGinley-Smith S."/>
            <person name="Mohammad A.W."/>
            <person name="Gnirke A."/>
            <person name="Yurkov A.M."/>
            <person name="Nowrousian M."/>
            <person name="Sun S."/>
            <person name="Cuomo C.A."/>
            <person name="Heitman J."/>
        </authorList>
    </citation>
    <scope>NUCLEOTIDE SEQUENCE [LARGE SCALE GENOMIC DNA]</scope>
    <source>
        <strain evidence="9 10">CBS 13917</strain>
    </source>
</reference>
<dbReference type="EMBL" id="JBCAWK010000015">
    <property type="protein sequence ID" value="KAK8843521.1"/>
    <property type="molecule type" value="Genomic_DNA"/>
</dbReference>
<feature type="transmembrane region" description="Helical" evidence="8">
    <location>
        <begin position="541"/>
        <end position="563"/>
    </location>
</feature>
<evidence type="ECO:0008006" key="11">
    <source>
        <dbReference type="Google" id="ProtNLM"/>
    </source>
</evidence>
<keyword evidence="5 8" id="KW-1133">Transmembrane helix</keyword>
<feature type="transmembrane region" description="Helical" evidence="8">
    <location>
        <begin position="502"/>
        <end position="521"/>
    </location>
</feature>
<dbReference type="InterPro" id="IPR006043">
    <property type="entry name" value="NCS2"/>
</dbReference>
<keyword evidence="10" id="KW-1185">Reference proteome</keyword>
<feature type="transmembrane region" description="Helical" evidence="8">
    <location>
        <begin position="286"/>
        <end position="305"/>
    </location>
</feature>
<dbReference type="GO" id="GO:0000324">
    <property type="term" value="C:fungal-type vacuole"/>
    <property type="evidence" value="ECO:0007669"/>
    <property type="project" value="TreeGrafter"/>
</dbReference>
<dbReference type="AlphaFoldDB" id="A0AAW0YGA1"/>
<dbReference type="PANTHER" id="PTHR42810">
    <property type="entry name" value="PURINE PERMEASE C1399.01C-RELATED"/>
    <property type="match status" value="1"/>
</dbReference>